<evidence type="ECO:0000256" key="3">
    <source>
        <dbReference type="ARBA" id="ARBA00022777"/>
    </source>
</evidence>
<dbReference type="InterPro" id="IPR018485">
    <property type="entry name" value="FGGY_C"/>
</dbReference>
<dbReference type="EMBL" id="UGKQ01000007">
    <property type="protein sequence ID" value="STS80413.1"/>
    <property type="molecule type" value="Genomic_DNA"/>
</dbReference>
<keyword evidence="3 5" id="KW-0418">Kinase</keyword>
<dbReference type="PROSITE" id="PS00445">
    <property type="entry name" value="FGGY_KINASES_2"/>
    <property type="match status" value="1"/>
</dbReference>
<sequence length="158" mass="17391">MALTPFPDASAGFIGVNSFHKKAHFLRAIYEGVAFSHLYHTERLRNINPKLSRTIRIAGGVTNSPVWLQIFADIFQATLEIVDVKEHGTLGTAMTAAVMVGWFAEVFAASNDMVHVSRTVSLIRKTTGSTRPNTSFIKTCYQKCSRRGKAAATTSRTK</sequence>
<accession>A0A377TL62</accession>
<dbReference type="GO" id="GO:0016773">
    <property type="term" value="F:phosphotransferase activity, alcohol group as acceptor"/>
    <property type="evidence" value="ECO:0007669"/>
    <property type="project" value="InterPro"/>
</dbReference>
<dbReference type="Proteomes" id="UP000254938">
    <property type="component" value="Unassembled WGS sequence"/>
</dbReference>
<keyword evidence="2 5" id="KW-0808">Transferase</keyword>
<dbReference type="GO" id="GO:0005975">
    <property type="term" value="P:carbohydrate metabolic process"/>
    <property type="evidence" value="ECO:0007669"/>
    <property type="project" value="InterPro"/>
</dbReference>
<dbReference type="SUPFAM" id="SSF53067">
    <property type="entry name" value="Actin-like ATPase domain"/>
    <property type="match status" value="1"/>
</dbReference>
<dbReference type="Pfam" id="PF02782">
    <property type="entry name" value="FGGY_C"/>
    <property type="match status" value="1"/>
</dbReference>
<gene>
    <name evidence="5" type="primary">lyx_1</name>
    <name evidence="5" type="ORF">NCTC9140_02125</name>
</gene>
<dbReference type="Gene3D" id="3.30.420.40">
    <property type="match status" value="1"/>
</dbReference>
<organism evidence="5 6">
    <name type="scientific">Klebsiella pneumoniae</name>
    <dbReference type="NCBI Taxonomy" id="573"/>
    <lineage>
        <taxon>Bacteria</taxon>
        <taxon>Pseudomonadati</taxon>
        <taxon>Pseudomonadota</taxon>
        <taxon>Gammaproteobacteria</taxon>
        <taxon>Enterobacterales</taxon>
        <taxon>Enterobacteriaceae</taxon>
        <taxon>Klebsiella/Raoultella group</taxon>
        <taxon>Klebsiella</taxon>
        <taxon>Klebsiella pneumoniae complex</taxon>
    </lineage>
</organism>
<dbReference type="InterPro" id="IPR050406">
    <property type="entry name" value="FGGY_Carb_Kinase"/>
</dbReference>
<feature type="domain" description="Carbohydrate kinase FGGY C-terminal" evidence="4">
    <location>
        <begin position="7"/>
        <end position="99"/>
    </location>
</feature>
<dbReference type="EC" id="2.7.1.-" evidence="5"/>
<evidence type="ECO:0000256" key="2">
    <source>
        <dbReference type="ARBA" id="ARBA00022679"/>
    </source>
</evidence>
<proteinExistence type="inferred from homology"/>
<comment type="similarity">
    <text evidence="1">Belongs to the FGGY kinase family.</text>
</comment>
<dbReference type="GO" id="GO:0016301">
    <property type="term" value="F:kinase activity"/>
    <property type="evidence" value="ECO:0007669"/>
    <property type="project" value="UniProtKB-KW"/>
</dbReference>
<reference evidence="5 6" key="1">
    <citation type="submission" date="2018-06" db="EMBL/GenBank/DDBJ databases">
        <authorList>
            <consortium name="Pathogen Informatics"/>
            <person name="Doyle S."/>
        </authorList>
    </citation>
    <scope>NUCLEOTIDE SEQUENCE [LARGE SCALE GENOMIC DNA]</scope>
    <source>
        <strain evidence="5 6">NCTC9140</strain>
    </source>
</reference>
<evidence type="ECO:0000256" key="1">
    <source>
        <dbReference type="ARBA" id="ARBA00009156"/>
    </source>
</evidence>
<dbReference type="InterPro" id="IPR043129">
    <property type="entry name" value="ATPase_NBD"/>
</dbReference>
<dbReference type="PANTHER" id="PTHR43095">
    <property type="entry name" value="SUGAR KINASE"/>
    <property type="match status" value="1"/>
</dbReference>
<evidence type="ECO:0000259" key="4">
    <source>
        <dbReference type="Pfam" id="PF02782"/>
    </source>
</evidence>
<evidence type="ECO:0000313" key="6">
    <source>
        <dbReference type="Proteomes" id="UP000254938"/>
    </source>
</evidence>
<dbReference type="PANTHER" id="PTHR43095:SF3">
    <property type="entry name" value="L-XYLULOSE_3-KETO-L-GULONATE KINASE"/>
    <property type="match status" value="1"/>
</dbReference>
<evidence type="ECO:0000313" key="5">
    <source>
        <dbReference type="EMBL" id="STS80413.1"/>
    </source>
</evidence>
<dbReference type="InterPro" id="IPR018483">
    <property type="entry name" value="Carb_kinase_FGGY_CS"/>
</dbReference>
<dbReference type="AlphaFoldDB" id="A0A377TL62"/>
<name>A0A377TL62_KLEPN</name>
<protein>
    <submittedName>
        <fullName evidence="5">Putative L-xylulose kinase</fullName>
        <ecNumber evidence="5">2.7.1.-</ecNumber>
    </submittedName>
</protein>